<dbReference type="RefSeq" id="WP_223905322.1">
    <property type="nucleotide sequence ID" value="NZ_AP024238.1"/>
</dbReference>
<dbReference type="SUPFAM" id="SSF81901">
    <property type="entry name" value="HCP-like"/>
    <property type="match status" value="1"/>
</dbReference>
<evidence type="ECO:0008006" key="3">
    <source>
        <dbReference type="Google" id="ProtNLM"/>
    </source>
</evidence>
<proteinExistence type="predicted"/>
<reference evidence="1 2" key="1">
    <citation type="journal article" date="2021" name="Microbiol. Spectr.">
        <title>A Single Bacterium Capable of Oxidation and Reduction of Iron at Circumneutral pH.</title>
        <authorList>
            <person name="Kato S."/>
            <person name="Ohkuma M."/>
        </authorList>
    </citation>
    <scope>NUCLEOTIDE SEQUENCE [LARGE SCALE GENOMIC DNA]</scope>
    <source>
        <strain evidence="1 2">MIZ03</strain>
    </source>
</reference>
<evidence type="ECO:0000313" key="2">
    <source>
        <dbReference type="Proteomes" id="UP000824366"/>
    </source>
</evidence>
<dbReference type="Pfam" id="PF21810">
    <property type="entry name" value="DUF6880"/>
    <property type="match status" value="1"/>
</dbReference>
<organism evidence="1 2">
    <name type="scientific">Rhodoferax lithotrophicus</name>
    <dbReference type="NCBI Taxonomy" id="2798804"/>
    <lineage>
        <taxon>Bacteria</taxon>
        <taxon>Pseudomonadati</taxon>
        <taxon>Pseudomonadota</taxon>
        <taxon>Betaproteobacteria</taxon>
        <taxon>Burkholderiales</taxon>
        <taxon>Comamonadaceae</taxon>
        <taxon>Rhodoferax</taxon>
    </lineage>
</organism>
<dbReference type="Proteomes" id="UP000824366">
    <property type="component" value="Chromosome"/>
</dbReference>
<sequence length="477" mass="53748">MTKKPASMQQQFKTWLAQQPHEVLVGMLLEVAQRDDRLAQTLLLKSTPAGAQDSLVDDLHRLIDDVTTVTGFVDWRALHSFVDPLDQAVDTLEELLTPEYAAALVELAQYAIEQTEAALENVDDSDGLVGDVLCRLGELHLKACELARPDAESLAHDLFRLETTLPFGVCSFSAYTYRDVLGEVGLRQYRALAQAKWDALRPADAQLGFDHERFKITGIMEDLARASGNVDELIAIKSGNLKNAFNYLEIAEILTQAKRHDEALQWAERGLKAYPERPDNRLRDFLVGIYLQNQRHEEALQLTWIQFEEQPALGAYQKLHGVANQLGLWPEQRARALAWLQEFITREANQTSRYTPKPSEPDMSCRVAIALWESDLEAAWNAIHQGSCQQSLRLSLAQAMESTRAREAIVLYRQMIPDTVNQTNNTAYASAVTWLRKVGQLMAGLDQTAQFGVYVAELRAAFKPKRNFIKLLDGMKL</sequence>
<evidence type="ECO:0000313" key="1">
    <source>
        <dbReference type="EMBL" id="BCO29350.1"/>
    </source>
</evidence>
<keyword evidence="2" id="KW-1185">Reference proteome</keyword>
<gene>
    <name evidence="1" type="ORF">MIZ03_4273</name>
</gene>
<dbReference type="EMBL" id="AP024238">
    <property type="protein sequence ID" value="BCO29350.1"/>
    <property type="molecule type" value="Genomic_DNA"/>
</dbReference>
<accession>A0ABM7MSN5</accession>
<name>A0ABM7MSN5_9BURK</name>
<dbReference type="InterPro" id="IPR011990">
    <property type="entry name" value="TPR-like_helical_dom_sf"/>
</dbReference>
<dbReference type="InterPro" id="IPR049245">
    <property type="entry name" value="DUF6880"/>
</dbReference>
<dbReference type="Gene3D" id="1.25.40.10">
    <property type="entry name" value="Tetratricopeptide repeat domain"/>
    <property type="match status" value="1"/>
</dbReference>
<protein>
    <recommendedName>
        <fullName evidence="3">Tetratricopeptide repeat protein</fullName>
    </recommendedName>
</protein>